<protein>
    <submittedName>
        <fullName evidence="4">Response regulator transcription factor</fullName>
    </submittedName>
</protein>
<dbReference type="PROSITE" id="PS50110">
    <property type="entry name" value="RESPONSE_REGULATORY"/>
    <property type="match status" value="1"/>
</dbReference>
<evidence type="ECO:0000313" key="4">
    <source>
        <dbReference type="EMBL" id="MDI9861881.1"/>
    </source>
</evidence>
<comment type="caution">
    <text evidence="4">The sequence shown here is derived from an EMBL/GenBank/DDBJ whole genome shotgun (WGS) entry which is preliminary data.</text>
</comment>
<dbReference type="PANTHER" id="PTHR48111:SF2">
    <property type="entry name" value="RESPONSE REGULATOR SAER"/>
    <property type="match status" value="1"/>
</dbReference>
<evidence type="ECO:0000256" key="2">
    <source>
        <dbReference type="PROSITE-ProRule" id="PRU00169"/>
    </source>
</evidence>
<comment type="caution">
    <text evidence="2">Lacks conserved residue(s) required for the propagation of feature annotation.</text>
</comment>
<dbReference type="InterPro" id="IPR001789">
    <property type="entry name" value="Sig_transdc_resp-reg_receiver"/>
</dbReference>
<dbReference type="SUPFAM" id="SSF52172">
    <property type="entry name" value="CheY-like"/>
    <property type="match status" value="1"/>
</dbReference>
<feature type="domain" description="Response regulatory" evidence="3">
    <location>
        <begin position="6"/>
        <end position="122"/>
    </location>
</feature>
<keyword evidence="5" id="KW-1185">Reference proteome</keyword>
<gene>
    <name evidence="4" type="ORF">QM524_21850</name>
</gene>
<evidence type="ECO:0000256" key="1">
    <source>
        <dbReference type="ARBA" id="ARBA00023125"/>
    </source>
</evidence>
<evidence type="ECO:0000259" key="3">
    <source>
        <dbReference type="PROSITE" id="PS50110"/>
    </source>
</evidence>
<dbReference type="InterPro" id="IPR039420">
    <property type="entry name" value="WalR-like"/>
</dbReference>
<name>A0ABT6YFF5_9BACT</name>
<evidence type="ECO:0000313" key="5">
    <source>
        <dbReference type="Proteomes" id="UP001236507"/>
    </source>
</evidence>
<sequence>MNLKKKLLVVDQSDSTKIILDHFLGKEFDIIQKSNGYEAIDFLNSGIDIDFLITELNLPLLSGKELIKKLRESHLFSSLPILLLTASSESKDRIECMNLGADNYIEKPFNPFEIQARINAVLRLCQRRNYIQ</sequence>
<organism evidence="4 5">
    <name type="scientific">Flectobacillus roseus</name>
    <dbReference type="NCBI Taxonomy" id="502259"/>
    <lineage>
        <taxon>Bacteria</taxon>
        <taxon>Pseudomonadati</taxon>
        <taxon>Bacteroidota</taxon>
        <taxon>Cytophagia</taxon>
        <taxon>Cytophagales</taxon>
        <taxon>Flectobacillaceae</taxon>
        <taxon>Flectobacillus</taxon>
    </lineage>
</organism>
<dbReference type="PANTHER" id="PTHR48111">
    <property type="entry name" value="REGULATOR OF RPOS"/>
    <property type="match status" value="1"/>
</dbReference>
<dbReference type="RefSeq" id="WP_283346255.1">
    <property type="nucleotide sequence ID" value="NZ_JASHIF010000023.1"/>
</dbReference>
<dbReference type="EMBL" id="JASHIF010000023">
    <property type="protein sequence ID" value="MDI9861881.1"/>
    <property type="molecule type" value="Genomic_DNA"/>
</dbReference>
<dbReference type="Proteomes" id="UP001236507">
    <property type="component" value="Unassembled WGS sequence"/>
</dbReference>
<dbReference type="SMART" id="SM00448">
    <property type="entry name" value="REC"/>
    <property type="match status" value="1"/>
</dbReference>
<reference evidence="4 5" key="1">
    <citation type="submission" date="2023-05" db="EMBL/GenBank/DDBJ databases">
        <title>Novel species of genus Flectobacillus isolated from stream in China.</title>
        <authorList>
            <person name="Lu H."/>
        </authorList>
    </citation>
    <scope>NUCLEOTIDE SEQUENCE [LARGE SCALE GENOMIC DNA]</scope>
    <source>
        <strain evidence="4 5">KCTC 42575</strain>
    </source>
</reference>
<dbReference type="Pfam" id="PF00072">
    <property type="entry name" value="Response_reg"/>
    <property type="match status" value="1"/>
</dbReference>
<dbReference type="Gene3D" id="3.40.50.2300">
    <property type="match status" value="1"/>
</dbReference>
<proteinExistence type="predicted"/>
<dbReference type="InterPro" id="IPR011006">
    <property type="entry name" value="CheY-like_superfamily"/>
</dbReference>
<keyword evidence="1" id="KW-0238">DNA-binding</keyword>
<accession>A0ABT6YFF5</accession>